<protein>
    <submittedName>
        <fullName evidence="1">Putative estrogen receptor binding site associated antigen 9 variant 2</fullName>
    </submittedName>
</protein>
<name>B5G1L2_TAEGU</name>
<reference evidence="1" key="1">
    <citation type="journal article" date="2006" name="Proc. Natl. Acad. Sci. U.S.A.">
        <title>A molecular neuroethological approach for identifying and characterizing a cascade of behaviorally regulated genes.</title>
        <authorList>
            <person name="Wada K."/>
            <person name="Howard J.T."/>
            <person name="McConnell P."/>
            <person name="Whitney O."/>
            <person name="Lints T."/>
            <person name="Rivas M.V."/>
            <person name="Horita H."/>
            <person name="Patterson M.A."/>
            <person name="White S.A."/>
            <person name="Scharff C."/>
            <person name="Haesler S."/>
            <person name="Zhao S."/>
            <person name="Sakaguchi H."/>
            <person name="Hagiwara M."/>
            <person name="Shiraki T."/>
            <person name="Hirozane-Kishikawa T."/>
            <person name="Skene P."/>
            <person name="Hayashizaki Y."/>
            <person name="Carninci P."/>
            <person name="Jarvis E.D."/>
        </authorList>
    </citation>
    <scope>NUCLEOTIDE SEQUENCE</scope>
    <source>
        <tissue evidence="1">Whole brain</tissue>
    </source>
</reference>
<dbReference type="EMBL" id="DQ215611">
    <property type="protein sequence ID" value="ACH45173.1"/>
    <property type="molecule type" value="mRNA"/>
</dbReference>
<keyword evidence="1" id="KW-0675">Receptor</keyword>
<sequence length="67" mass="7931">MAITQFRLFKVCTCLAAVFSFIKKLICSAHVFRAWRNPTFFFQVWKRAKVKWRPNNFANHSGLFICS</sequence>
<evidence type="ECO:0000313" key="1">
    <source>
        <dbReference type="EMBL" id="ACH45173.1"/>
    </source>
</evidence>
<dbReference type="CTD" id="9166"/>
<accession>B5G1L2</accession>
<dbReference type="GeneID" id="100190714"/>
<dbReference type="OrthoDB" id="10017216at2759"/>
<organism evidence="1">
    <name type="scientific">Taeniopygia guttata</name>
    <name type="common">Zebra finch</name>
    <name type="synonym">Poephila guttata</name>
    <dbReference type="NCBI Taxonomy" id="59729"/>
    <lineage>
        <taxon>Eukaryota</taxon>
        <taxon>Metazoa</taxon>
        <taxon>Chordata</taxon>
        <taxon>Craniata</taxon>
        <taxon>Vertebrata</taxon>
        <taxon>Euteleostomi</taxon>
        <taxon>Archelosauria</taxon>
        <taxon>Archosauria</taxon>
        <taxon>Dinosauria</taxon>
        <taxon>Saurischia</taxon>
        <taxon>Theropoda</taxon>
        <taxon>Coelurosauria</taxon>
        <taxon>Aves</taxon>
        <taxon>Neognathae</taxon>
        <taxon>Neoaves</taxon>
        <taxon>Telluraves</taxon>
        <taxon>Australaves</taxon>
        <taxon>Passeriformes</taxon>
        <taxon>Passeroidea</taxon>
        <taxon>Estrildidae</taxon>
        <taxon>Estrildinae</taxon>
        <taxon>Taeniopygia</taxon>
    </lineage>
</organism>
<dbReference type="KEGG" id="tgu:100190714"/>
<dbReference type="RefSeq" id="NP_001232752.2">
    <property type="nucleotide sequence ID" value="NM_001245823.2"/>
</dbReference>
<dbReference type="AlphaFoldDB" id="B5G1L2"/>
<proteinExistence type="evidence at transcript level"/>